<proteinExistence type="predicted"/>
<organism evidence="2 3">
    <name type="scientific">Parelaphostrongylus tenuis</name>
    <name type="common">Meningeal worm</name>
    <dbReference type="NCBI Taxonomy" id="148309"/>
    <lineage>
        <taxon>Eukaryota</taxon>
        <taxon>Metazoa</taxon>
        <taxon>Ecdysozoa</taxon>
        <taxon>Nematoda</taxon>
        <taxon>Chromadorea</taxon>
        <taxon>Rhabditida</taxon>
        <taxon>Rhabditina</taxon>
        <taxon>Rhabditomorpha</taxon>
        <taxon>Strongyloidea</taxon>
        <taxon>Metastrongylidae</taxon>
        <taxon>Parelaphostrongylus</taxon>
    </lineage>
</organism>
<keyword evidence="3" id="KW-1185">Reference proteome</keyword>
<feature type="region of interest" description="Disordered" evidence="1">
    <location>
        <begin position="21"/>
        <end position="52"/>
    </location>
</feature>
<sequence length="52" mass="5855">MVGNSFQALRQFHNVCHQHSAETESRFFDPERAPCGGEGKDEYGRTSKILAD</sequence>
<dbReference type="Proteomes" id="UP001196413">
    <property type="component" value="Unassembled WGS sequence"/>
</dbReference>
<accession>A0AAD5MP33</accession>
<evidence type="ECO:0000256" key="1">
    <source>
        <dbReference type="SAM" id="MobiDB-lite"/>
    </source>
</evidence>
<protein>
    <submittedName>
        <fullName evidence="2">Uncharacterized protein</fullName>
    </submittedName>
</protein>
<dbReference type="EMBL" id="JAHQIW010001571">
    <property type="protein sequence ID" value="KAJ1352941.1"/>
    <property type="molecule type" value="Genomic_DNA"/>
</dbReference>
<evidence type="ECO:0000313" key="3">
    <source>
        <dbReference type="Proteomes" id="UP001196413"/>
    </source>
</evidence>
<dbReference type="AlphaFoldDB" id="A0AAD5MP33"/>
<evidence type="ECO:0000313" key="2">
    <source>
        <dbReference type="EMBL" id="KAJ1352941.1"/>
    </source>
</evidence>
<reference evidence="2" key="1">
    <citation type="submission" date="2021-06" db="EMBL/GenBank/DDBJ databases">
        <title>Parelaphostrongylus tenuis whole genome reference sequence.</title>
        <authorList>
            <person name="Garwood T.J."/>
            <person name="Larsen P.A."/>
            <person name="Fountain-Jones N.M."/>
            <person name="Garbe J.R."/>
            <person name="Macchietto M.G."/>
            <person name="Kania S.A."/>
            <person name="Gerhold R.W."/>
            <person name="Richards J.E."/>
            <person name="Wolf T.M."/>
        </authorList>
    </citation>
    <scope>NUCLEOTIDE SEQUENCE</scope>
    <source>
        <strain evidence="2">MNPRO001-30</strain>
        <tissue evidence="2">Meninges</tissue>
    </source>
</reference>
<name>A0AAD5MP33_PARTN</name>
<gene>
    <name evidence="2" type="ORF">KIN20_009455</name>
</gene>
<comment type="caution">
    <text evidence="2">The sequence shown here is derived from an EMBL/GenBank/DDBJ whole genome shotgun (WGS) entry which is preliminary data.</text>
</comment>